<dbReference type="AlphaFoldDB" id="J8AFD4"/>
<organism evidence="1 2">
    <name type="scientific">Bacillus cereus BAG5X1-1</name>
    <dbReference type="NCBI Taxonomy" id="1053189"/>
    <lineage>
        <taxon>Bacteria</taxon>
        <taxon>Bacillati</taxon>
        <taxon>Bacillota</taxon>
        <taxon>Bacilli</taxon>
        <taxon>Bacillales</taxon>
        <taxon>Bacillaceae</taxon>
        <taxon>Bacillus</taxon>
        <taxon>Bacillus cereus group</taxon>
    </lineage>
</organism>
<dbReference type="EMBL" id="AHDJ01000067">
    <property type="protein sequence ID" value="EJQ37314.1"/>
    <property type="molecule type" value="Genomic_DNA"/>
</dbReference>
<name>J8AFD4_BACCE</name>
<dbReference type="HOGENOM" id="CLU_3394968_0_0_9"/>
<gene>
    <name evidence="1" type="ORF">IEE_05246</name>
</gene>
<evidence type="ECO:0000313" key="2">
    <source>
        <dbReference type="Proteomes" id="UP000006600"/>
    </source>
</evidence>
<accession>J8AFD4</accession>
<comment type="caution">
    <text evidence="1">The sequence shown here is derived from an EMBL/GenBank/DDBJ whole genome shotgun (WGS) entry which is preliminary data.</text>
</comment>
<evidence type="ECO:0000313" key="1">
    <source>
        <dbReference type="EMBL" id="EJQ37314.1"/>
    </source>
</evidence>
<protein>
    <submittedName>
        <fullName evidence="1">Uncharacterized protein</fullName>
    </submittedName>
</protein>
<dbReference type="Proteomes" id="UP000006600">
    <property type="component" value="Unassembled WGS sequence"/>
</dbReference>
<sequence length="31" mass="3454">MQAKKENKGVWSIPGYVDGIKHKLNRKDAAA</sequence>
<reference evidence="1 2" key="1">
    <citation type="submission" date="2012-04" db="EMBL/GenBank/DDBJ databases">
        <title>The Genome Sequence of Bacillus cereus BAG5X1-1.</title>
        <authorList>
            <consortium name="The Broad Institute Genome Sequencing Platform"/>
            <consortium name="The Broad Institute Genome Sequencing Center for Infectious Disease"/>
            <person name="Feldgarden M."/>
            <person name="Van der Auwera G.A."/>
            <person name="Mahillon J."/>
            <person name="Duprez V."/>
            <person name="Timmery S."/>
            <person name="Mattelet C."/>
            <person name="Dierick K."/>
            <person name="Sun M."/>
            <person name="Yu Z."/>
            <person name="Zhu L."/>
            <person name="Hu X."/>
            <person name="Shank E.B."/>
            <person name="Swiecicka I."/>
            <person name="Hansen B.M."/>
            <person name="Andrup L."/>
            <person name="Young S.K."/>
            <person name="Zeng Q."/>
            <person name="Gargeya S."/>
            <person name="Fitzgerald M."/>
            <person name="Haas B."/>
            <person name="Abouelleil A."/>
            <person name="Alvarado L."/>
            <person name="Arachchi H.M."/>
            <person name="Berlin A."/>
            <person name="Chapman S.B."/>
            <person name="Goldberg J."/>
            <person name="Griggs A."/>
            <person name="Gujja S."/>
            <person name="Hansen M."/>
            <person name="Howarth C."/>
            <person name="Imamovic A."/>
            <person name="Larimer J."/>
            <person name="McCowen C."/>
            <person name="Montmayeur A."/>
            <person name="Murphy C."/>
            <person name="Neiman D."/>
            <person name="Pearson M."/>
            <person name="Priest M."/>
            <person name="Roberts A."/>
            <person name="Saif S."/>
            <person name="Shea T."/>
            <person name="Sisk P."/>
            <person name="Sykes S."/>
            <person name="Wortman J."/>
            <person name="Nusbaum C."/>
            <person name="Birren B."/>
        </authorList>
    </citation>
    <scope>NUCLEOTIDE SEQUENCE [LARGE SCALE GENOMIC DNA]</scope>
    <source>
        <strain evidence="1 2">BAG5X1-1</strain>
    </source>
</reference>
<proteinExistence type="predicted"/>